<evidence type="ECO:0000256" key="8">
    <source>
        <dbReference type="HAMAP-Rule" id="MF_00500"/>
    </source>
</evidence>
<dbReference type="Pfam" id="PF01649">
    <property type="entry name" value="Ribosomal_S20p"/>
    <property type="match status" value="1"/>
</dbReference>
<dbReference type="Proteomes" id="UP000886796">
    <property type="component" value="Unassembled WGS sequence"/>
</dbReference>
<name>A0A9D0Z3C7_9FIRM</name>
<reference evidence="9" key="1">
    <citation type="submission" date="2020-10" db="EMBL/GenBank/DDBJ databases">
        <authorList>
            <person name="Gilroy R."/>
        </authorList>
    </citation>
    <scope>NUCLEOTIDE SEQUENCE</scope>
    <source>
        <strain evidence="9">13361</strain>
    </source>
</reference>
<evidence type="ECO:0000256" key="5">
    <source>
        <dbReference type="ARBA" id="ARBA00022980"/>
    </source>
</evidence>
<sequence>MPNIKSAKKRVELSKVAYENNKAAKSALKTVIKKFEASLEGGNRAAAEAAYKTAVTAVDKAVGKGLLHKNTAARKKSSMTLRLNKLA</sequence>
<dbReference type="GO" id="GO:0070181">
    <property type="term" value="F:small ribosomal subunit rRNA binding"/>
    <property type="evidence" value="ECO:0007669"/>
    <property type="project" value="TreeGrafter"/>
</dbReference>
<gene>
    <name evidence="8 9" type="primary">rpsT</name>
    <name evidence="9" type="ORF">IAB74_08155</name>
</gene>
<organism evidence="9 10">
    <name type="scientific">Candidatus Faecousia excrementigallinarum</name>
    <dbReference type="NCBI Taxonomy" id="2840806"/>
    <lineage>
        <taxon>Bacteria</taxon>
        <taxon>Bacillati</taxon>
        <taxon>Bacillota</taxon>
        <taxon>Clostridia</taxon>
        <taxon>Eubacteriales</taxon>
        <taxon>Oscillospiraceae</taxon>
        <taxon>Faecousia</taxon>
    </lineage>
</organism>
<evidence type="ECO:0000256" key="7">
    <source>
        <dbReference type="ARBA" id="ARBA00035136"/>
    </source>
</evidence>
<keyword evidence="5 8" id="KW-0689">Ribosomal protein</keyword>
<comment type="caution">
    <text evidence="9">The sequence shown here is derived from an EMBL/GenBank/DDBJ whole genome shotgun (WGS) entry which is preliminary data.</text>
</comment>
<evidence type="ECO:0000313" key="9">
    <source>
        <dbReference type="EMBL" id="HIQ68462.1"/>
    </source>
</evidence>
<dbReference type="GO" id="GO:0006412">
    <property type="term" value="P:translation"/>
    <property type="evidence" value="ECO:0007669"/>
    <property type="project" value="UniProtKB-UniRule"/>
</dbReference>
<dbReference type="NCBIfam" id="TIGR00029">
    <property type="entry name" value="S20"/>
    <property type="match status" value="1"/>
</dbReference>
<dbReference type="PANTHER" id="PTHR33398:SF1">
    <property type="entry name" value="SMALL RIBOSOMAL SUBUNIT PROTEIN BS20C"/>
    <property type="match status" value="1"/>
</dbReference>
<proteinExistence type="inferred from homology"/>
<evidence type="ECO:0000256" key="6">
    <source>
        <dbReference type="ARBA" id="ARBA00023274"/>
    </source>
</evidence>
<dbReference type="Gene3D" id="1.20.58.110">
    <property type="entry name" value="Ribosomal protein S20"/>
    <property type="match status" value="1"/>
</dbReference>
<evidence type="ECO:0000256" key="1">
    <source>
        <dbReference type="ARBA" id="ARBA00003134"/>
    </source>
</evidence>
<evidence type="ECO:0000256" key="2">
    <source>
        <dbReference type="ARBA" id="ARBA00007634"/>
    </source>
</evidence>
<dbReference type="AlphaFoldDB" id="A0A9D0Z3C7"/>
<dbReference type="FunFam" id="1.20.58.110:FF:000001">
    <property type="entry name" value="30S ribosomal protein S20"/>
    <property type="match status" value="1"/>
</dbReference>
<dbReference type="GO" id="GO:0015935">
    <property type="term" value="C:small ribosomal subunit"/>
    <property type="evidence" value="ECO:0007669"/>
    <property type="project" value="TreeGrafter"/>
</dbReference>
<dbReference type="PANTHER" id="PTHR33398">
    <property type="entry name" value="30S RIBOSOMAL PROTEIN S20"/>
    <property type="match status" value="1"/>
</dbReference>
<keyword evidence="6 8" id="KW-0687">Ribonucleoprotein</keyword>
<reference evidence="9" key="2">
    <citation type="journal article" date="2021" name="PeerJ">
        <title>Extensive microbial diversity within the chicken gut microbiome revealed by metagenomics and culture.</title>
        <authorList>
            <person name="Gilroy R."/>
            <person name="Ravi A."/>
            <person name="Getino M."/>
            <person name="Pursley I."/>
            <person name="Horton D.L."/>
            <person name="Alikhan N.F."/>
            <person name="Baker D."/>
            <person name="Gharbi K."/>
            <person name="Hall N."/>
            <person name="Watson M."/>
            <person name="Adriaenssens E.M."/>
            <person name="Foster-Nyarko E."/>
            <person name="Jarju S."/>
            <person name="Secka A."/>
            <person name="Antonio M."/>
            <person name="Oren A."/>
            <person name="Chaudhuri R.R."/>
            <person name="La Ragione R."/>
            <person name="Hildebrand F."/>
            <person name="Pallen M.J."/>
        </authorList>
    </citation>
    <scope>NUCLEOTIDE SEQUENCE</scope>
    <source>
        <strain evidence="9">13361</strain>
    </source>
</reference>
<dbReference type="HAMAP" id="MF_00500">
    <property type="entry name" value="Ribosomal_bS20"/>
    <property type="match status" value="1"/>
</dbReference>
<dbReference type="InterPro" id="IPR036510">
    <property type="entry name" value="Ribosomal_bS20_sf"/>
</dbReference>
<comment type="similarity">
    <text evidence="2 8">Belongs to the bacterial ribosomal protein bS20 family.</text>
</comment>
<dbReference type="SUPFAM" id="SSF46992">
    <property type="entry name" value="Ribosomal protein S20"/>
    <property type="match status" value="1"/>
</dbReference>
<keyword evidence="4 8" id="KW-0694">RNA-binding</keyword>
<accession>A0A9D0Z3C7</accession>
<protein>
    <recommendedName>
        <fullName evidence="7 8">Small ribosomal subunit protein bS20</fullName>
    </recommendedName>
</protein>
<dbReference type="GO" id="GO:0005829">
    <property type="term" value="C:cytosol"/>
    <property type="evidence" value="ECO:0007669"/>
    <property type="project" value="TreeGrafter"/>
</dbReference>
<keyword evidence="3 8" id="KW-0699">rRNA-binding</keyword>
<evidence type="ECO:0000256" key="3">
    <source>
        <dbReference type="ARBA" id="ARBA00022730"/>
    </source>
</evidence>
<comment type="function">
    <text evidence="1 8">Binds directly to 16S ribosomal RNA.</text>
</comment>
<dbReference type="EMBL" id="DVFK01000110">
    <property type="protein sequence ID" value="HIQ68462.1"/>
    <property type="molecule type" value="Genomic_DNA"/>
</dbReference>
<evidence type="ECO:0000313" key="10">
    <source>
        <dbReference type="Proteomes" id="UP000886796"/>
    </source>
</evidence>
<dbReference type="GO" id="GO:0003735">
    <property type="term" value="F:structural constituent of ribosome"/>
    <property type="evidence" value="ECO:0007669"/>
    <property type="project" value="InterPro"/>
</dbReference>
<evidence type="ECO:0000256" key="4">
    <source>
        <dbReference type="ARBA" id="ARBA00022884"/>
    </source>
</evidence>
<dbReference type="InterPro" id="IPR002583">
    <property type="entry name" value="Ribosomal_bS20"/>
</dbReference>